<reference evidence="1 2" key="1">
    <citation type="submission" date="2016-12" db="EMBL/GenBank/DDBJ databases">
        <title>Study of bacterial adaptation to deep sea.</title>
        <authorList>
            <person name="Song J."/>
            <person name="Yoshizawa S."/>
            <person name="Kogure K."/>
        </authorList>
    </citation>
    <scope>NUCLEOTIDE SEQUENCE [LARGE SCALE GENOMIC DNA]</scope>
    <source>
        <strain evidence="1 2">SAORIC-165</strain>
    </source>
</reference>
<keyword evidence="2" id="KW-1185">Reference proteome</keyword>
<gene>
    <name evidence="1" type="ORF">BSZ32_12365</name>
</gene>
<dbReference type="EMBL" id="MQWA01000001">
    <property type="protein sequence ID" value="PQJ29207.1"/>
    <property type="molecule type" value="Genomic_DNA"/>
</dbReference>
<dbReference type="Proteomes" id="UP000239907">
    <property type="component" value="Unassembled WGS sequence"/>
</dbReference>
<organism evidence="1 2">
    <name type="scientific">Rubritalea profundi</name>
    <dbReference type="NCBI Taxonomy" id="1658618"/>
    <lineage>
        <taxon>Bacteria</taxon>
        <taxon>Pseudomonadati</taxon>
        <taxon>Verrucomicrobiota</taxon>
        <taxon>Verrucomicrobiia</taxon>
        <taxon>Verrucomicrobiales</taxon>
        <taxon>Rubritaleaceae</taxon>
        <taxon>Rubritalea</taxon>
    </lineage>
</organism>
<evidence type="ECO:0000313" key="2">
    <source>
        <dbReference type="Proteomes" id="UP000239907"/>
    </source>
</evidence>
<protein>
    <submittedName>
        <fullName evidence="1">Uncharacterized protein</fullName>
    </submittedName>
</protein>
<dbReference type="AlphaFoldDB" id="A0A2S7U3X3"/>
<sequence>MKESKLRSPLSDLLNNVLRDTPKKILTMQYALTLKHFTDIDETGSLDPWPVDDFACSDAAHHRVTDIHNQMEKRYGDELDSPQVTISTSQLVKK</sequence>
<comment type="caution">
    <text evidence="1">The sequence shown here is derived from an EMBL/GenBank/DDBJ whole genome shotgun (WGS) entry which is preliminary data.</text>
</comment>
<name>A0A2S7U3X3_9BACT</name>
<proteinExistence type="predicted"/>
<accession>A0A2S7U3X3</accession>
<evidence type="ECO:0000313" key="1">
    <source>
        <dbReference type="EMBL" id="PQJ29207.1"/>
    </source>
</evidence>